<feature type="transmembrane region" description="Helical" evidence="1">
    <location>
        <begin position="88"/>
        <end position="109"/>
    </location>
</feature>
<sequence length="127" mass="14403">MGHHAREQTDVHFLDGLVFLPHVQGFSKVKAYLMKGKVGSSISSGNSFIKEQKGRLSCFLQGMRDRMHRLTAWRPPITQKRRRNSGKVWLTTACISISWVLCTICSTTWPAGGSRAVRRLSLSMIWK</sequence>
<evidence type="ECO:0000313" key="3">
    <source>
        <dbReference type="Proteomes" id="UP000054776"/>
    </source>
</evidence>
<reference evidence="2 3" key="1">
    <citation type="submission" date="2015-01" db="EMBL/GenBank/DDBJ databases">
        <title>Evolution of Trichinella species and genotypes.</title>
        <authorList>
            <person name="Korhonen P.K."/>
            <person name="Edoardo P."/>
            <person name="Giuseppe L.R."/>
            <person name="Gasser R.B."/>
        </authorList>
    </citation>
    <scope>NUCLEOTIDE SEQUENCE [LARGE SCALE GENOMIC DNA]</scope>
    <source>
        <strain evidence="2">ISS3</strain>
    </source>
</reference>
<keyword evidence="3" id="KW-1185">Reference proteome</keyword>
<proteinExistence type="predicted"/>
<dbReference type="EMBL" id="JYDH01000203">
    <property type="protein sequence ID" value="KRY28453.1"/>
    <property type="molecule type" value="Genomic_DNA"/>
</dbReference>
<dbReference type="InParanoid" id="A0A0V1AUJ8"/>
<evidence type="ECO:0000313" key="2">
    <source>
        <dbReference type="EMBL" id="KRY28453.1"/>
    </source>
</evidence>
<gene>
    <name evidence="2" type="ORF">T01_14287</name>
</gene>
<name>A0A0V1AUJ8_TRISP</name>
<organism evidence="2 3">
    <name type="scientific">Trichinella spiralis</name>
    <name type="common">Trichina worm</name>
    <dbReference type="NCBI Taxonomy" id="6334"/>
    <lineage>
        <taxon>Eukaryota</taxon>
        <taxon>Metazoa</taxon>
        <taxon>Ecdysozoa</taxon>
        <taxon>Nematoda</taxon>
        <taxon>Enoplea</taxon>
        <taxon>Dorylaimia</taxon>
        <taxon>Trichinellida</taxon>
        <taxon>Trichinellidae</taxon>
        <taxon>Trichinella</taxon>
    </lineage>
</organism>
<dbReference type="AlphaFoldDB" id="A0A0V1AUJ8"/>
<keyword evidence="1" id="KW-0472">Membrane</keyword>
<dbReference type="Proteomes" id="UP000054776">
    <property type="component" value="Unassembled WGS sequence"/>
</dbReference>
<accession>A0A0V1AUJ8</accession>
<keyword evidence="1" id="KW-0812">Transmembrane</keyword>
<evidence type="ECO:0000256" key="1">
    <source>
        <dbReference type="SAM" id="Phobius"/>
    </source>
</evidence>
<protein>
    <submittedName>
        <fullName evidence="2">Uncharacterized protein</fullName>
    </submittedName>
</protein>
<keyword evidence="1" id="KW-1133">Transmembrane helix</keyword>
<comment type="caution">
    <text evidence="2">The sequence shown here is derived from an EMBL/GenBank/DDBJ whole genome shotgun (WGS) entry which is preliminary data.</text>
</comment>